<evidence type="ECO:0000313" key="7">
    <source>
        <dbReference type="Proteomes" id="UP001237642"/>
    </source>
</evidence>
<evidence type="ECO:0000256" key="5">
    <source>
        <dbReference type="SAM" id="MobiDB-lite"/>
    </source>
</evidence>
<protein>
    <recommendedName>
        <fullName evidence="8">RING-type domain-containing protein</fullName>
    </recommendedName>
</protein>
<keyword evidence="3" id="KW-0862">Zinc</keyword>
<feature type="compositionally biased region" description="Polar residues" evidence="5">
    <location>
        <begin position="71"/>
        <end position="81"/>
    </location>
</feature>
<evidence type="ECO:0000256" key="2">
    <source>
        <dbReference type="ARBA" id="ARBA00022771"/>
    </source>
</evidence>
<evidence type="ECO:0008006" key="8">
    <source>
        <dbReference type="Google" id="ProtNLM"/>
    </source>
</evidence>
<reference evidence="6" key="1">
    <citation type="submission" date="2023-02" db="EMBL/GenBank/DDBJ databases">
        <title>Genome of toxic invasive species Heracleum sosnowskyi carries increased number of genes despite the absence of recent whole-genome duplications.</title>
        <authorList>
            <person name="Schelkunov M."/>
            <person name="Shtratnikova V."/>
            <person name="Makarenko M."/>
            <person name="Klepikova A."/>
            <person name="Omelchenko D."/>
            <person name="Novikova G."/>
            <person name="Obukhova E."/>
            <person name="Bogdanov V."/>
            <person name="Penin A."/>
            <person name="Logacheva M."/>
        </authorList>
    </citation>
    <scope>NUCLEOTIDE SEQUENCE</scope>
    <source>
        <strain evidence="6">Hsosn_3</strain>
        <tissue evidence="6">Leaf</tissue>
    </source>
</reference>
<dbReference type="CDD" id="cd16649">
    <property type="entry name" value="mRING-HC-C3HC5_CGRF1-like"/>
    <property type="match status" value="1"/>
</dbReference>
<dbReference type="AlphaFoldDB" id="A0AAD8IFZ2"/>
<accession>A0AAD8IFZ2</accession>
<organism evidence="6 7">
    <name type="scientific">Heracleum sosnowskyi</name>
    <dbReference type="NCBI Taxonomy" id="360622"/>
    <lineage>
        <taxon>Eukaryota</taxon>
        <taxon>Viridiplantae</taxon>
        <taxon>Streptophyta</taxon>
        <taxon>Embryophyta</taxon>
        <taxon>Tracheophyta</taxon>
        <taxon>Spermatophyta</taxon>
        <taxon>Magnoliopsida</taxon>
        <taxon>eudicotyledons</taxon>
        <taxon>Gunneridae</taxon>
        <taxon>Pentapetalae</taxon>
        <taxon>asterids</taxon>
        <taxon>campanulids</taxon>
        <taxon>Apiales</taxon>
        <taxon>Apiaceae</taxon>
        <taxon>Apioideae</taxon>
        <taxon>apioid superclade</taxon>
        <taxon>Tordylieae</taxon>
        <taxon>Tordyliinae</taxon>
        <taxon>Heracleum</taxon>
    </lineage>
</organism>
<dbReference type="PANTHER" id="PTHR42647">
    <property type="entry name" value="SBP (S-RIBONUCLEASE BINDING PROTEIN) FAMILY PROTEIN"/>
    <property type="match status" value="1"/>
</dbReference>
<dbReference type="GO" id="GO:0008270">
    <property type="term" value="F:zinc ion binding"/>
    <property type="evidence" value="ECO:0007669"/>
    <property type="project" value="UniProtKB-KW"/>
</dbReference>
<dbReference type="InterPro" id="IPR013083">
    <property type="entry name" value="Znf_RING/FYVE/PHD"/>
</dbReference>
<evidence type="ECO:0000256" key="4">
    <source>
        <dbReference type="SAM" id="Coils"/>
    </source>
</evidence>
<feature type="region of interest" description="Disordered" evidence="5">
    <location>
        <begin position="71"/>
        <end position="97"/>
    </location>
</feature>
<feature type="coiled-coil region" evidence="4">
    <location>
        <begin position="166"/>
        <end position="193"/>
    </location>
</feature>
<dbReference type="Gene3D" id="3.30.40.10">
    <property type="entry name" value="Zinc/RING finger domain, C3HC4 (zinc finger)"/>
    <property type="match status" value="1"/>
</dbReference>
<name>A0AAD8IFZ2_9APIA</name>
<dbReference type="EMBL" id="JAUIZM010000005">
    <property type="protein sequence ID" value="KAK1384771.1"/>
    <property type="molecule type" value="Genomic_DNA"/>
</dbReference>
<keyword evidence="2" id="KW-0863">Zinc-finger</keyword>
<gene>
    <name evidence="6" type="ORF">POM88_022506</name>
</gene>
<comment type="caution">
    <text evidence="6">The sequence shown here is derived from an EMBL/GenBank/DDBJ whole genome shotgun (WGS) entry which is preliminary data.</text>
</comment>
<keyword evidence="7" id="KW-1185">Reference proteome</keyword>
<dbReference type="GO" id="GO:0043067">
    <property type="term" value="P:regulation of programmed cell death"/>
    <property type="evidence" value="ECO:0007669"/>
    <property type="project" value="TreeGrafter"/>
</dbReference>
<evidence type="ECO:0000256" key="1">
    <source>
        <dbReference type="ARBA" id="ARBA00022723"/>
    </source>
</evidence>
<sequence length="357" mass="39550">MAFRTWQQHISRNVTITNRQSVNDQEGASRFNNPVQMGTAHPFATTMENPWLGMNHMLLGSNNMVIQAQTNPMTSTNTGPANSLPDDRQKRPRSVSTANQVQNFICNFPLQSSALESIKHEMIALTEADSILCRESKRLRMQFIDKQTEAMGHLVDSARAPIIKNMKEKDEEIANMRKLNMELQENVKNLSHQSQAWKEYATACEIKAMSLRNDLEVVLAEVSRLQGLVQSNGAVAQSNGAVANPCEEHVVNSYCESNVSGKNAQRNVQGFIRVKVEDARDRETAGKKVQTGAAEMGEGSGEKKMCESCGEMEMSFMGLPCRHLCFCVVCGTKESRLCGPCPVCASTMNPTTRVSLK</sequence>
<dbReference type="Proteomes" id="UP001237642">
    <property type="component" value="Unassembled WGS sequence"/>
</dbReference>
<reference evidence="6" key="2">
    <citation type="submission" date="2023-05" db="EMBL/GenBank/DDBJ databases">
        <authorList>
            <person name="Schelkunov M.I."/>
        </authorList>
    </citation>
    <scope>NUCLEOTIDE SEQUENCE</scope>
    <source>
        <strain evidence="6">Hsosn_3</strain>
        <tissue evidence="6">Leaf</tissue>
    </source>
</reference>
<dbReference type="PANTHER" id="PTHR42647:SF55">
    <property type="entry name" value="BOI-RELATED E3 UBIQUITIN-PROTEIN LIGASE 1"/>
    <property type="match status" value="1"/>
</dbReference>
<dbReference type="GO" id="GO:0004842">
    <property type="term" value="F:ubiquitin-protein transferase activity"/>
    <property type="evidence" value="ECO:0007669"/>
    <property type="project" value="TreeGrafter"/>
</dbReference>
<evidence type="ECO:0000256" key="3">
    <source>
        <dbReference type="ARBA" id="ARBA00022833"/>
    </source>
</evidence>
<keyword evidence="4" id="KW-0175">Coiled coil</keyword>
<proteinExistence type="predicted"/>
<dbReference type="PIRSF" id="PIRSF036836">
    <property type="entry name" value="RNase_bind_SBP1"/>
    <property type="match status" value="1"/>
</dbReference>
<evidence type="ECO:0000313" key="6">
    <source>
        <dbReference type="EMBL" id="KAK1384771.1"/>
    </source>
</evidence>
<keyword evidence="1" id="KW-0479">Metal-binding</keyword>